<evidence type="ECO:0000256" key="7">
    <source>
        <dbReference type="ARBA" id="ARBA00032166"/>
    </source>
</evidence>
<dbReference type="EMBL" id="JAEUBF010000974">
    <property type="protein sequence ID" value="KAH3673527.1"/>
    <property type="molecule type" value="Genomic_DNA"/>
</dbReference>
<comment type="caution">
    <text evidence="11">The sequence shown here is derived from an EMBL/GenBank/DDBJ whole genome shotgun (WGS) entry which is preliminary data.</text>
</comment>
<dbReference type="GO" id="GO:0005634">
    <property type="term" value="C:nucleus"/>
    <property type="evidence" value="ECO:0007669"/>
    <property type="project" value="TreeGrafter"/>
</dbReference>
<evidence type="ECO:0000256" key="1">
    <source>
        <dbReference type="ARBA" id="ARBA00012797"/>
    </source>
</evidence>
<sequence length="321" mass="37655">MSESTDTTVNQQELHTNEPPSVDPIKPKGQKPEGVVPPPELRIKPVIPEGMSKKQWKKEQKRLKFLEQKPEFNKIRKQKKLQRRALKREKIQELLEKGESIEHLIKRKIKPEDQTKLPSKIIIDCSFDYMMRNDERISLSTQLTRAYSAVRNSKIVPTLQLTSFNKLLKKRFDEDLISSNYNNWINVEIDENDLKIENPENYIYLSSDAPEDLNELDENINYIIGGIVDKGRYKNLCYDKAKELGIKSYRLPIDEYIKLSGRRVLTTTHVVELLLKWYELKDWKKAFEIVLPQRKMAHFDDDEILGEIPTIEGDNSDEEDD</sequence>
<evidence type="ECO:0000256" key="2">
    <source>
        <dbReference type="ARBA" id="ARBA00020451"/>
    </source>
</evidence>
<evidence type="ECO:0000256" key="9">
    <source>
        <dbReference type="SAM" id="MobiDB-lite"/>
    </source>
</evidence>
<evidence type="ECO:0000313" key="11">
    <source>
        <dbReference type="EMBL" id="KAH3673527.1"/>
    </source>
</evidence>
<evidence type="ECO:0000256" key="4">
    <source>
        <dbReference type="ARBA" id="ARBA00022679"/>
    </source>
</evidence>
<dbReference type="GO" id="GO:0000049">
    <property type="term" value="F:tRNA binding"/>
    <property type="evidence" value="ECO:0007669"/>
    <property type="project" value="TreeGrafter"/>
</dbReference>
<keyword evidence="12" id="KW-1185">Reference proteome</keyword>
<dbReference type="Gene3D" id="3.40.1280.30">
    <property type="match status" value="1"/>
</dbReference>
<evidence type="ECO:0000256" key="5">
    <source>
        <dbReference type="ARBA" id="ARBA00022691"/>
    </source>
</evidence>
<dbReference type="InterPro" id="IPR028564">
    <property type="entry name" value="MT_TRM10-typ"/>
</dbReference>
<reference evidence="11" key="1">
    <citation type="journal article" date="2021" name="Open Biol.">
        <title>Shared evolutionary footprints suggest mitochondrial oxidative damage underlies multiple complex I losses in fungi.</title>
        <authorList>
            <person name="Schikora-Tamarit M.A."/>
            <person name="Marcet-Houben M."/>
            <person name="Nosek J."/>
            <person name="Gabaldon T."/>
        </authorList>
    </citation>
    <scope>NUCLEOTIDE SEQUENCE</scope>
    <source>
        <strain evidence="11">CBS6341</strain>
    </source>
</reference>
<name>A0A9P8PLD8_9ASCO</name>
<dbReference type="EC" id="2.1.1.221" evidence="1"/>
<accession>A0A9P8PLD8</accession>
<dbReference type="PANTHER" id="PTHR13563">
    <property type="entry name" value="TRNA (GUANINE-9-) METHYLTRANSFERASE"/>
    <property type="match status" value="1"/>
</dbReference>
<reference evidence="11" key="2">
    <citation type="submission" date="2021-01" db="EMBL/GenBank/DDBJ databases">
        <authorList>
            <person name="Schikora-Tamarit M.A."/>
        </authorList>
    </citation>
    <scope>NUCLEOTIDE SEQUENCE</scope>
    <source>
        <strain evidence="11">CBS6341</strain>
    </source>
</reference>
<protein>
    <recommendedName>
        <fullName evidence="2">tRNA (guanine(9)-N1)-methyltransferase</fullName>
        <ecNumber evidence="1">2.1.1.221</ecNumber>
    </recommendedName>
    <alternativeName>
        <fullName evidence="7">tRNA methyltransferase 10</fullName>
    </alternativeName>
    <alternativeName>
        <fullName evidence="6">tRNA(m1G9)-methyltransferase</fullName>
    </alternativeName>
</protein>
<feature type="region of interest" description="Disordered" evidence="9">
    <location>
        <begin position="1"/>
        <end position="54"/>
    </location>
</feature>
<keyword evidence="5" id="KW-0949">S-adenosyl-L-methionine</keyword>
<evidence type="ECO:0000256" key="6">
    <source>
        <dbReference type="ARBA" id="ARBA00031792"/>
    </source>
</evidence>
<dbReference type="CDD" id="cd18089">
    <property type="entry name" value="SPOUT_Trm10-like"/>
    <property type="match status" value="1"/>
</dbReference>
<dbReference type="InterPro" id="IPR007356">
    <property type="entry name" value="tRNA_m1G_MeTrfase_euk"/>
</dbReference>
<organism evidence="11 12">
    <name type="scientific">Wickerhamomyces mucosus</name>
    <dbReference type="NCBI Taxonomy" id="1378264"/>
    <lineage>
        <taxon>Eukaryota</taxon>
        <taxon>Fungi</taxon>
        <taxon>Dikarya</taxon>
        <taxon>Ascomycota</taxon>
        <taxon>Saccharomycotina</taxon>
        <taxon>Saccharomycetes</taxon>
        <taxon>Phaffomycetales</taxon>
        <taxon>Wickerhamomycetaceae</taxon>
        <taxon>Wickerhamomyces</taxon>
    </lineage>
</organism>
<dbReference type="GO" id="GO:0052905">
    <property type="term" value="F:tRNA (guanosine(9)-N1)-methyltransferase activity"/>
    <property type="evidence" value="ECO:0007669"/>
    <property type="project" value="UniProtKB-EC"/>
</dbReference>
<dbReference type="GO" id="GO:0002939">
    <property type="term" value="P:tRNA N1-guanine methylation"/>
    <property type="evidence" value="ECO:0007669"/>
    <property type="project" value="TreeGrafter"/>
</dbReference>
<evidence type="ECO:0000259" key="10">
    <source>
        <dbReference type="PROSITE" id="PS51675"/>
    </source>
</evidence>
<dbReference type="AlphaFoldDB" id="A0A9P8PLD8"/>
<dbReference type="InterPro" id="IPR038459">
    <property type="entry name" value="MT_TRM10-typ_sf"/>
</dbReference>
<dbReference type="Proteomes" id="UP000769528">
    <property type="component" value="Unassembled WGS sequence"/>
</dbReference>
<evidence type="ECO:0000256" key="3">
    <source>
        <dbReference type="ARBA" id="ARBA00022603"/>
    </source>
</evidence>
<dbReference type="OrthoDB" id="278300at2759"/>
<keyword evidence="4" id="KW-0808">Transferase</keyword>
<evidence type="ECO:0000256" key="8">
    <source>
        <dbReference type="ARBA" id="ARBA00048434"/>
    </source>
</evidence>
<evidence type="ECO:0000313" key="12">
    <source>
        <dbReference type="Proteomes" id="UP000769528"/>
    </source>
</evidence>
<keyword evidence="3" id="KW-0489">Methyltransferase</keyword>
<dbReference type="PROSITE" id="PS51675">
    <property type="entry name" value="SAM_MT_TRM10"/>
    <property type="match status" value="1"/>
</dbReference>
<proteinExistence type="predicted"/>
<feature type="compositionally biased region" description="Polar residues" evidence="9">
    <location>
        <begin position="1"/>
        <end position="14"/>
    </location>
</feature>
<feature type="domain" description="SAM-dependent MTase TRM10-type" evidence="10">
    <location>
        <begin position="105"/>
        <end position="298"/>
    </location>
</feature>
<dbReference type="PANTHER" id="PTHR13563:SF13">
    <property type="entry name" value="TRNA METHYLTRANSFERASE 10 HOMOLOG A"/>
    <property type="match status" value="1"/>
</dbReference>
<gene>
    <name evidence="11" type="ORF">WICMUC_003633</name>
</gene>
<comment type="catalytic activity">
    <reaction evidence="8">
        <text>guanosine(9) in tRNA + S-adenosyl-L-methionine = N(1)-methylguanosine(9) in tRNA + S-adenosyl-L-homocysteine + H(+)</text>
        <dbReference type="Rhea" id="RHEA:43156"/>
        <dbReference type="Rhea" id="RHEA-COMP:10367"/>
        <dbReference type="Rhea" id="RHEA-COMP:10368"/>
        <dbReference type="ChEBI" id="CHEBI:15378"/>
        <dbReference type="ChEBI" id="CHEBI:57856"/>
        <dbReference type="ChEBI" id="CHEBI:59789"/>
        <dbReference type="ChEBI" id="CHEBI:73542"/>
        <dbReference type="ChEBI" id="CHEBI:74269"/>
        <dbReference type="EC" id="2.1.1.221"/>
    </reaction>
</comment>